<dbReference type="GO" id="GO:0006183">
    <property type="term" value="P:GTP biosynthetic process"/>
    <property type="evidence" value="ECO:0007669"/>
    <property type="project" value="InterPro"/>
</dbReference>
<evidence type="ECO:0000256" key="7">
    <source>
        <dbReference type="RuleBase" id="RU004011"/>
    </source>
</evidence>
<dbReference type="Proteomes" id="UP001174909">
    <property type="component" value="Unassembled WGS sequence"/>
</dbReference>
<organism evidence="9 10">
    <name type="scientific">Geodia barretti</name>
    <name type="common">Barrett's horny sponge</name>
    <dbReference type="NCBI Taxonomy" id="519541"/>
    <lineage>
        <taxon>Eukaryota</taxon>
        <taxon>Metazoa</taxon>
        <taxon>Porifera</taxon>
        <taxon>Demospongiae</taxon>
        <taxon>Heteroscleromorpha</taxon>
        <taxon>Tetractinellida</taxon>
        <taxon>Astrophorina</taxon>
        <taxon>Geodiidae</taxon>
        <taxon>Geodia</taxon>
    </lineage>
</organism>
<dbReference type="PANTHER" id="PTHR11349">
    <property type="entry name" value="NUCLEOSIDE DIPHOSPHATE KINASE"/>
    <property type="match status" value="1"/>
</dbReference>
<dbReference type="EC" id="2.7.4.6" evidence="3"/>
<keyword evidence="5 9" id="KW-0418">Kinase</keyword>
<dbReference type="Gene3D" id="3.30.70.141">
    <property type="entry name" value="Nucleoside diphosphate kinase-like domain"/>
    <property type="match status" value="1"/>
</dbReference>
<dbReference type="GO" id="GO:0004550">
    <property type="term" value="F:nucleoside diphosphate kinase activity"/>
    <property type="evidence" value="ECO:0007669"/>
    <property type="project" value="UniProtKB-EC"/>
</dbReference>
<evidence type="ECO:0000256" key="5">
    <source>
        <dbReference type="ARBA" id="ARBA00022777"/>
    </source>
</evidence>
<proteinExistence type="inferred from homology"/>
<dbReference type="AlphaFoldDB" id="A0AA35W6N5"/>
<evidence type="ECO:0000313" key="10">
    <source>
        <dbReference type="Proteomes" id="UP001174909"/>
    </source>
</evidence>
<name>A0AA35W6N5_GEOBA</name>
<comment type="cofactor">
    <cofactor evidence="1">
        <name>Mg(2+)</name>
        <dbReference type="ChEBI" id="CHEBI:18420"/>
    </cofactor>
</comment>
<dbReference type="PRINTS" id="PR01243">
    <property type="entry name" value="NUCDPKINASE"/>
</dbReference>
<feature type="domain" description="Nucleoside diphosphate kinase-like" evidence="8">
    <location>
        <begin position="3"/>
        <end position="83"/>
    </location>
</feature>
<comment type="similarity">
    <text evidence="2 6 7">Belongs to the NDK family.</text>
</comment>
<dbReference type="GO" id="GO:0006241">
    <property type="term" value="P:CTP biosynthetic process"/>
    <property type="evidence" value="ECO:0007669"/>
    <property type="project" value="InterPro"/>
</dbReference>
<evidence type="ECO:0000256" key="2">
    <source>
        <dbReference type="ARBA" id="ARBA00008142"/>
    </source>
</evidence>
<dbReference type="InterPro" id="IPR034907">
    <property type="entry name" value="NDK-like_dom"/>
</dbReference>
<keyword evidence="4" id="KW-0808">Transferase</keyword>
<evidence type="ECO:0000259" key="8">
    <source>
        <dbReference type="SMART" id="SM00562"/>
    </source>
</evidence>
<dbReference type="SUPFAM" id="SSF54919">
    <property type="entry name" value="Nucleoside diphosphate kinase, NDK"/>
    <property type="match status" value="1"/>
</dbReference>
<dbReference type="GO" id="GO:0006228">
    <property type="term" value="P:UTP biosynthetic process"/>
    <property type="evidence" value="ECO:0007669"/>
    <property type="project" value="InterPro"/>
</dbReference>
<evidence type="ECO:0000313" key="9">
    <source>
        <dbReference type="EMBL" id="CAI8009324.1"/>
    </source>
</evidence>
<dbReference type="InterPro" id="IPR036850">
    <property type="entry name" value="NDK-like_dom_sf"/>
</dbReference>
<protein>
    <recommendedName>
        <fullName evidence="3">nucleoside-diphosphate kinase</fullName>
        <ecNumber evidence="3">2.7.4.6</ecNumber>
    </recommendedName>
</protein>
<sequence>METEQTLVLIKPDGVQRGLVGEIIARYEHKGLKIVAMKLLQLPLVTAEALYAVHHGKSFYDVLIEFMTSAPIIALAIEGRNAD</sequence>
<dbReference type="PROSITE" id="PS51374">
    <property type="entry name" value="NDPK_LIKE"/>
    <property type="match status" value="1"/>
</dbReference>
<keyword evidence="10" id="KW-1185">Reference proteome</keyword>
<gene>
    <name evidence="9" type="ORF">GBAR_LOCUS6288</name>
</gene>
<evidence type="ECO:0000256" key="6">
    <source>
        <dbReference type="PROSITE-ProRule" id="PRU00706"/>
    </source>
</evidence>
<evidence type="ECO:0000256" key="1">
    <source>
        <dbReference type="ARBA" id="ARBA00001946"/>
    </source>
</evidence>
<accession>A0AA35W6N5</accession>
<evidence type="ECO:0000256" key="3">
    <source>
        <dbReference type="ARBA" id="ARBA00012966"/>
    </source>
</evidence>
<comment type="caution">
    <text evidence="6">Lacks conserved residue(s) required for the propagation of feature annotation.</text>
</comment>
<dbReference type="InterPro" id="IPR001564">
    <property type="entry name" value="Nucleoside_diP_kinase"/>
</dbReference>
<dbReference type="EMBL" id="CASHTH010000944">
    <property type="protein sequence ID" value="CAI8009324.1"/>
    <property type="molecule type" value="Genomic_DNA"/>
</dbReference>
<dbReference type="SMART" id="SM00562">
    <property type="entry name" value="NDK"/>
    <property type="match status" value="1"/>
</dbReference>
<dbReference type="Pfam" id="PF00334">
    <property type="entry name" value="NDK"/>
    <property type="match status" value="1"/>
</dbReference>
<evidence type="ECO:0000256" key="4">
    <source>
        <dbReference type="ARBA" id="ARBA00022679"/>
    </source>
</evidence>
<comment type="caution">
    <text evidence="9">The sequence shown here is derived from an EMBL/GenBank/DDBJ whole genome shotgun (WGS) entry which is preliminary data.</text>
</comment>
<reference evidence="9" key="1">
    <citation type="submission" date="2023-03" db="EMBL/GenBank/DDBJ databases">
        <authorList>
            <person name="Steffen K."/>
            <person name="Cardenas P."/>
        </authorList>
    </citation>
    <scope>NUCLEOTIDE SEQUENCE</scope>
</reference>